<protein>
    <submittedName>
        <fullName evidence="3">Uncharacterized protein</fullName>
    </submittedName>
</protein>
<sequence>MIGWLILSWGLTSILCSGEAPTGDEQGAKGKPKSISTHSGTPLQHTANQQHWRHFSIWQVRHL</sequence>
<accession>I0Z592</accession>
<keyword evidence="2" id="KW-0732">Signal</keyword>
<comment type="caution">
    <text evidence="3">The sequence shown here is derived from an EMBL/GenBank/DDBJ whole genome shotgun (WGS) entry which is preliminary data.</text>
</comment>
<evidence type="ECO:0000256" key="1">
    <source>
        <dbReference type="SAM" id="MobiDB-lite"/>
    </source>
</evidence>
<feature type="signal peptide" evidence="2">
    <location>
        <begin position="1"/>
        <end position="16"/>
    </location>
</feature>
<dbReference type="EMBL" id="AGSI01000003">
    <property type="protein sequence ID" value="EIE25811.1"/>
    <property type="molecule type" value="Genomic_DNA"/>
</dbReference>
<keyword evidence="4" id="KW-1185">Reference proteome</keyword>
<dbReference type="RefSeq" id="XP_005650355.1">
    <property type="nucleotide sequence ID" value="XM_005650298.1"/>
</dbReference>
<feature type="chain" id="PRO_5003637509" evidence="2">
    <location>
        <begin position="17"/>
        <end position="63"/>
    </location>
</feature>
<organism evidence="3 4">
    <name type="scientific">Coccomyxa subellipsoidea (strain C-169)</name>
    <name type="common">Green microalga</name>
    <dbReference type="NCBI Taxonomy" id="574566"/>
    <lineage>
        <taxon>Eukaryota</taxon>
        <taxon>Viridiplantae</taxon>
        <taxon>Chlorophyta</taxon>
        <taxon>core chlorophytes</taxon>
        <taxon>Trebouxiophyceae</taxon>
        <taxon>Trebouxiophyceae incertae sedis</taxon>
        <taxon>Coccomyxaceae</taxon>
        <taxon>Coccomyxa</taxon>
        <taxon>Coccomyxa subellipsoidea</taxon>
    </lineage>
</organism>
<dbReference type="KEGG" id="csl:COCSUDRAFT_32386"/>
<dbReference type="GeneID" id="17043815"/>
<reference evidence="3 4" key="1">
    <citation type="journal article" date="2012" name="Genome Biol.">
        <title>The genome of the polar eukaryotic microalga coccomyxa subellipsoidea reveals traits of cold adaptation.</title>
        <authorList>
            <person name="Blanc G."/>
            <person name="Agarkova I."/>
            <person name="Grimwood J."/>
            <person name="Kuo A."/>
            <person name="Brueggeman A."/>
            <person name="Dunigan D."/>
            <person name="Gurnon J."/>
            <person name="Ladunga I."/>
            <person name="Lindquist E."/>
            <person name="Lucas S."/>
            <person name="Pangilinan J."/>
            <person name="Proschold T."/>
            <person name="Salamov A."/>
            <person name="Schmutz J."/>
            <person name="Weeks D."/>
            <person name="Yamada T."/>
            <person name="Claverie J.M."/>
            <person name="Grigoriev I."/>
            <person name="Van Etten J."/>
            <person name="Lomsadze A."/>
            <person name="Borodovsky M."/>
        </authorList>
    </citation>
    <scope>NUCLEOTIDE SEQUENCE [LARGE SCALE GENOMIC DNA]</scope>
    <source>
        <strain evidence="3 4">C-169</strain>
    </source>
</reference>
<feature type="compositionally biased region" description="Polar residues" evidence="1">
    <location>
        <begin position="34"/>
        <end position="48"/>
    </location>
</feature>
<dbReference type="AlphaFoldDB" id="I0Z592"/>
<feature type="region of interest" description="Disordered" evidence="1">
    <location>
        <begin position="20"/>
        <end position="48"/>
    </location>
</feature>
<proteinExistence type="predicted"/>
<name>I0Z592_COCSC</name>
<evidence type="ECO:0000256" key="2">
    <source>
        <dbReference type="SAM" id="SignalP"/>
    </source>
</evidence>
<evidence type="ECO:0000313" key="3">
    <source>
        <dbReference type="EMBL" id="EIE25811.1"/>
    </source>
</evidence>
<dbReference type="Proteomes" id="UP000007264">
    <property type="component" value="Unassembled WGS sequence"/>
</dbReference>
<gene>
    <name evidence="3" type="ORF">COCSUDRAFT_32386</name>
</gene>
<evidence type="ECO:0000313" key="4">
    <source>
        <dbReference type="Proteomes" id="UP000007264"/>
    </source>
</evidence>